<dbReference type="EMBL" id="JASCZI010246397">
    <property type="protein sequence ID" value="MED6214892.1"/>
    <property type="molecule type" value="Genomic_DNA"/>
</dbReference>
<name>A0ABU6YX02_9FABA</name>
<sequence length="70" mass="6824">VTEGVVVLGAARASTNSFLGMRTEVGEGGRSESLNAASLGEALDGGVLDFNGGDCGALRAASLGDIRIGG</sequence>
<feature type="non-terminal residue" evidence="1">
    <location>
        <position position="70"/>
    </location>
</feature>
<feature type="non-terminal residue" evidence="1">
    <location>
        <position position="1"/>
    </location>
</feature>
<comment type="caution">
    <text evidence="1">The sequence shown here is derived from an EMBL/GenBank/DDBJ whole genome shotgun (WGS) entry which is preliminary data.</text>
</comment>
<reference evidence="1 2" key="1">
    <citation type="journal article" date="2023" name="Plants (Basel)">
        <title>Bridging the Gap: Combining Genomics and Transcriptomics Approaches to Understand Stylosanthes scabra, an Orphan Legume from the Brazilian Caatinga.</title>
        <authorList>
            <person name="Ferreira-Neto J.R.C."/>
            <person name="da Silva M.D."/>
            <person name="Binneck E."/>
            <person name="de Melo N.F."/>
            <person name="da Silva R.H."/>
            <person name="de Melo A.L.T.M."/>
            <person name="Pandolfi V."/>
            <person name="Bustamante F.O."/>
            <person name="Brasileiro-Vidal A.C."/>
            <person name="Benko-Iseppon A.M."/>
        </authorList>
    </citation>
    <scope>NUCLEOTIDE SEQUENCE [LARGE SCALE GENOMIC DNA]</scope>
    <source>
        <tissue evidence="1">Leaves</tissue>
    </source>
</reference>
<protein>
    <submittedName>
        <fullName evidence="1">Uncharacterized protein</fullName>
    </submittedName>
</protein>
<evidence type="ECO:0000313" key="2">
    <source>
        <dbReference type="Proteomes" id="UP001341840"/>
    </source>
</evidence>
<keyword evidence="2" id="KW-1185">Reference proteome</keyword>
<gene>
    <name evidence="1" type="ORF">PIB30_107797</name>
</gene>
<accession>A0ABU6YX02</accession>
<dbReference type="Proteomes" id="UP001341840">
    <property type="component" value="Unassembled WGS sequence"/>
</dbReference>
<organism evidence="1 2">
    <name type="scientific">Stylosanthes scabra</name>
    <dbReference type="NCBI Taxonomy" id="79078"/>
    <lineage>
        <taxon>Eukaryota</taxon>
        <taxon>Viridiplantae</taxon>
        <taxon>Streptophyta</taxon>
        <taxon>Embryophyta</taxon>
        <taxon>Tracheophyta</taxon>
        <taxon>Spermatophyta</taxon>
        <taxon>Magnoliopsida</taxon>
        <taxon>eudicotyledons</taxon>
        <taxon>Gunneridae</taxon>
        <taxon>Pentapetalae</taxon>
        <taxon>rosids</taxon>
        <taxon>fabids</taxon>
        <taxon>Fabales</taxon>
        <taxon>Fabaceae</taxon>
        <taxon>Papilionoideae</taxon>
        <taxon>50 kb inversion clade</taxon>
        <taxon>dalbergioids sensu lato</taxon>
        <taxon>Dalbergieae</taxon>
        <taxon>Pterocarpus clade</taxon>
        <taxon>Stylosanthes</taxon>
    </lineage>
</organism>
<evidence type="ECO:0000313" key="1">
    <source>
        <dbReference type="EMBL" id="MED6214892.1"/>
    </source>
</evidence>
<proteinExistence type="predicted"/>